<dbReference type="Pfam" id="PF17919">
    <property type="entry name" value="RT_RNaseH_2"/>
    <property type="match status" value="1"/>
</dbReference>
<dbReference type="PANTHER" id="PTHR34072:SF42">
    <property type="entry name" value="INTEGRASE CATALYTIC DOMAIN-CONTAINING PROTEIN"/>
    <property type="match status" value="1"/>
</dbReference>
<dbReference type="InterPro" id="IPR043128">
    <property type="entry name" value="Rev_trsase/Diguanyl_cyclase"/>
</dbReference>
<dbReference type="InterPro" id="IPR041577">
    <property type="entry name" value="RT_RNaseH_2"/>
</dbReference>
<dbReference type="Gene3D" id="3.30.70.270">
    <property type="match status" value="1"/>
</dbReference>
<organism evidence="2 3">
    <name type="scientific">Electrophorus voltai</name>
    <dbReference type="NCBI Taxonomy" id="2609070"/>
    <lineage>
        <taxon>Eukaryota</taxon>
        <taxon>Metazoa</taxon>
        <taxon>Chordata</taxon>
        <taxon>Craniata</taxon>
        <taxon>Vertebrata</taxon>
        <taxon>Euteleostomi</taxon>
        <taxon>Actinopterygii</taxon>
        <taxon>Neopterygii</taxon>
        <taxon>Teleostei</taxon>
        <taxon>Ostariophysi</taxon>
        <taxon>Gymnotiformes</taxon>
        <taxon>Gymnotoidei</taxon>
        <taxon>Gymnotidae</taxon>
        <taxon>Electrophorus</taxon>
    </lineage>
</organism>
<reference evidence="2" key="1">
    <citation type="submission" date="2023-03" db="EMBL/GenBank/DDBJ databases">
        <title>Electrophorus voltai genome.</title>
        <authorList>
            <person name="Bian C."/>
        </authorList>
    </citation>
    <scope>NUCLEOTIDE SEQUENCE</scope>
    <source>
        <strain evidence="2">CB-2022</strain>
        <tissue evidence="2">Muscle</tissue>
    </source>
</reference>
<proteinExistence type="predicted"/>
<dbReference type="AlphaFoldDB" id="A0AAD8ZED6"/>
<evidence type="ECO:0000313" key="2">
    <source>
        <dbReference type="EMBL" id="KAK1796929.1"/>
    </source>
</evidence>
<gene>
    <name evidence="2" type="ORF">P4O66_000891</name>
</gene>
<dbReference type="InterPro" id="IPR043502">
    <property type="entry name" value="DNA/RNA_pol_sf"/>
</dbReference>
<dbReference type="EMBL" id="JAROKS010000014">
    <property type="protein sequence ID" value="KAK1796929.1"/>
    <property type="molecule type" value="Genomic_DNA"/>
</dbReference>
<dbReference type="Gene3D" id="3.10.20.370">
    <property type="match status" value="1"/>
</dbReference>
<evidence type="ECO:0000259" key="1">
    <source>
        <dbReference type="Pfam" id="PF17919"/>
    </source>
</evidence>
<accession>A0AAD8ZED6</accession>
<name>A0AAD8ZED6_9TELE</name>
<protein>
    <recommendedName>
        <fullName evidence="1">Reverse transcriptase/retrotransposon-derived protein RNase H-like domain-containing protein</fullName>
    </recommendedName>
</protein>
<sequence length="136" mass="15830">MEAFDRYVFIYLDNILMYSQTVDEQVTHARRILQLLLENYLFVKLEKQVFKELKRHLIMAPILWLPDAELPLIVEVGVGAVLSQRLGGDKLHPCAYFSWCLSPAEQNYNVGDRELLAVKLTLEDWRHWLEGANTPS</sequence>
<dbReference type="SUPFAM" id="SSF56672">
    <property type="entry name" value="DNA/RNA polymerases"/>
    <property type="match status" value="1"/>
</dbReference>
<dbReference type="PANTHER" id="PTHR34072">
    <property type="entry name" value="ENZYMATIC POLYPROTEIN-RELATED"/>
    <property type="match status" value="1"/>
</dbReference>
<comment type="caution">
    <text evidence="2">The sequence shown here is derived from an EMBL/GenBank/DDBJ whole genome shotgun (WGS) entry which is preliminary data.</text>
</comment>
<dbReference type="Proteomes" id="UP001239994">
    <property type="component" value="Unassembled WGS sequence"/>
</dbReference>
<keyword evidence="3" id="KW-1185">Reference proteome</keyword>
<feature type="domain" description="Reverse transcriptase/retrotransposon-derived protein RNase H-like" evidence="1">
    <location>
        <begin position="46"/>
        <end position="133"/>
    </location>
</feature>
<evidence type="ECO:0000313" key="3">
    <source>
        <dbReference type="Proteomes" id="UP001239994"/>
    </source>
</evidence>